<proteinExistence type="predicted"/>
<feature type="repeat" description="ANK" evidence="2">
    <location>
        <begin position="824"/>
        <end position="856"/>
    </location>
</feature>
<dbReference type="SUPFAM" id="SSF53474">
    <property type="entry name" value="alpha/beta-Hydrolases"/>
    <property type="match status" value="1"/>
</dbReference>
<sequence>MKKLLKKTRHTLNLNFNISLTLARRQQQQQPTRQIPVDIIAVHGLSGDAYSTWTHPNGTLWLRDLLPDFLPRCRVYTYGYPSQAAFTRSYADVSAYARRLLDSVRGLSEGWNEALVHAHEDNMGVLASIAGVVFCGTPHGGSDLASTGAIVGRVINACAMAASAGLQNRVIRSDLLDTLSYDSKALHHLSLSVRNRLLHMQVVSFYETRPLFPFNCLIVDQKSSLLAIPGEDLVPLYEDHRSMCRFDGETDSYKAVAQAIRRIATAVRDKASVQEEERHMDERSSVRSSLRRHPGCGKTVLSLFLAGHFEARHSPLAPTNVCAYFCDDKITKQKDANAILSGLIFQLICRHRSLIRHVKRVFETRGPAMLRSFSALWSVLLKIISEPKCGPTCFIIDALDECEPTSRRTLLESIHTFLHGPGHDTRAKSRAKFILTSRPSIVGQDALAEQAAVSCISIDGDQAGYLEALNAFIQQRVDEISLRRNLPPKVKTFLEQSLVSQAGETFLWADMVLAWLEKRPLVSENIVREALNTTPPDLETTYLGLLTNIPREHQSAASKFLLLILGSARPLSPEEINVAFTIQGSHRTVEDVASDSQTAIQHAIQAVLGPLVRASEFRISFMHQTVKDFILQQRRPEDTPPVIRQIDTDSAALEILAACVHYLLLEEFSTLLYSRDDESSLESPISLDGSSDAGRSLDGEKEDQLGMVAMFKEPELVVEDFCQVLAEKYAFYQYASLHWAEHYALCEASAPTELRDAARSLLDITTPHGANWWRFFAADAEHRSQDIPRGPSRLTLAAFFDLRTPLDEELAQHPPPPSSPPPATIDDALFWACYEGHTSIVEALLAVGADPNARNLNRHTALTIASQHGHLPCVAALLRHPPTDVNARGEKGRTALSLACSNQHPEIVRTLLGAGARCDAQLQDDLGATALHWACRVSDNDAVAAALLHHRAVAVSPNIQDKDGRTALSWAAGYGAKSAVKALLRVAAVDANLADFKGRSPLSWAAGNGCASTVRALLVQSSSSRVDASAVDADGRNSFSWAPGARHAVARSLIKHGCPGVDAPDVDCWAPLAWATHIADPRAAEALLATRAVDLERRDNGGLTALAWAVSYGHVYVVRALLGAGANPFSVSNSGETPMSMARRPGWERTLNELLRYTNGKVEA</sequence>
<dbReference type="Gene3D" id="3.40.50.300">
    <property type="entry name" value="P-loop containing nucleotide triphosphate hydrolases"/>
    <property type="match status" value="1"/>
</dbReference>
<protein>
    <recommendedName>
        <fullName evidence="3">Nephrocystin 3-like N-terminal domain-containing protein</fullName>
    </recommendedName>
</protein>
<dbReference type="SUPFAM" id="SSF48403">
    <property type="entry name" value="Ankyrin repeat"/>
    <property type="match status" value="1"/>
</dbReference>
<dbReference type="InterPro" id="IPR036770">
    <property type="entry name" value="Ankyrin_rpt-contain_sf"/>
</dbReference>
<feature type="repeat" description="ANK" evidence="2">
    <location>
        <begin position="891"/>
        <end position="923"/>
    </location>
</feature>
<evidence type="ECO:0000313" key="4">
    <source>
        <dbReference type="EMBL" id="KAG7286607.1"/>
    </source>
</evidence>
<dbReference type="Pfam" id="PF00023">
    <property type="entry name" value="Ank"/>
    <property type="match status" value="1"/>
</dbReference>
<dbReference type="AlphaFoldDB" id="A0AAD4HW92"/>
<dbReference type="PANTHER" id="PTHR10039">
    <property type="entry name" value="AMELOGENIN"/>
    <property type="match status" value="1"/>
</dbReference>
<evidence type="ECO:0000259" key="3">
    <source>
        <dbReference type="Pfam" id="PF24883"/>
    </source>
</evidence>
<dbReference type="PROSITE" id="PS50088">
    <property type="entry name" value="ANK_REPEAT"/>
    <property type="match status" value="3"/>
</dbReference>
<feature type="domain" description="Nephrocystin 3-like N-terminal" evidence="3">
    <location>
        <begin position="290"/>
        <end position="438"/>
    </location>
</feature>
<dbReference type="InterPro" id="IPR027417">
    <property type="entry name" value="P-loop_NTPase"/>
</dbReference>
<dbReference type="InterPro" id="IPR029058">
    <property type="entry name" value="AB_hydrolase_fold"/>
</dbReference>
<evidence type="ECO:0000256" key="2">
    <source>
        <dbReference type="PROSITE-ProRule" id="PRU00023"/>
    </source>
</evidence>
<name>A0AAD4HW92_9PEZI</name>
<comment type="caution">
    <text evidence="4">The sequence shown here is derived from an EMBL/GenBank/DDBJ whole genome shotgun (WGS) entry which is preliminary data.</text>
</comment>
<dbReference type="Proteomes" id="UP001197093">
    <property type="component" value="Unassembled WGS sequence"/>
</dbReference>
<keyword evidence="1" id="KW-0677">Repeat</keyword>
<dbReference type="Pfam" id="PF12796">
    <property type="entry name" value="Ank_2"/>
    <property type="match status" value="2"/>
</dbReference>
<dbReference type="PANTHER" id="PTHR10039:SF14">
    <property type="entry name" value="NACHT DOMAIN-CONTAINING PROTEIN"/>
    <property type="match status" value="1"/>
</dbReference>
<feature type="repeat" description="ANK" evidence="2">
    <location>
        <begin position="1101"/>
        <end position="1133"/>
    </location>
</feature>
<gene>
    <name evidence="4" type="ORF">NEMBOFW57_008918</name>
</gene>
<dbReference type="InterPro" id="IPR056884">
    <property type="entry name" value="NPHP3-like_N"/>
</dbReference>
<dbReference type="EMBL" id="JAHCVI010000004">
    <property type="protein sequence ID" value="KAG7286607.1"/>
    <property type="molecule type" value="Genomic_DNA"/>
</dbReference>
<dbReference type="Gene3D" id="1.25.40.20">
    <property type="entry name" value="Ankyrin repeat-containing domain"/>
    <property type="match status" value="1"/>
</dbReference>
<reference evidence="4" key="1">
    <citation type="submission" date="2023-02" db="EMBL/GenBank/DDBJ databases">
        <authorList>
            <person name="Palmer J.M."/>
        </authorList>
    </citation>
    <scope>NUCLEOTIDE SEQUENCE</scope>
    <source>
        <strain evidence="4">FW57</strain>
    </source>
</reference>
<dbReference type="Pfam" id="PF24883">
    <property type="entry name" value="NPHP3_N"/>
    <property type="match status" value="1"/>
</dbReference>
<dbReference type="SMART" id="SM00248">
    <property type="entry name" value="ANK"/>
    <property type="match status" value="8"/>
</dbReference>
<dbReference type="PROSITE" id="PS50297">
    <property type="entry name" value="ANK_REP_REGION"/>
    <property type="match status" value="2"/>
</dbReference>
<evidence type="ECO:0000256" key="1">
    <source>
        <dbReference type="ARBA" id="ARBA00022737"/>
    </source>
</evidence>
<keyword evidence="2" id="KW-0040">ANK repeat</keyword>
<keyword evidence="5" id="KW-1185">Reference proteome</keyword>
<organism evidence="4 5">
    <name type="scientific">Staphylotrichum longicolle</name>
    <dbReference type="NCBI Taxonomy" id="669026"/>
    <lineage>
        <taxon>Eukaryota</taxon>
        <taxon>Fungi</taxon>
        <taxon>Dikarya</taxon>
        <taxon>Ascomycota</taxon>
        <taxon>Pezizomycotina</taxon>
        <taxon>Sordariomycetes</taxon>
        <taxon>Sordariomycetidae</taxon>
        <taxon>Sordariales</taxon>
        <taxon>Chaetomiaceae</taxon>
        <taxon>Staphylotrichum</taxon>
    </lineage>
</organism>
<evidence type="ECO:0000313" key="5">
    <source>
        <dbReference type="Proteomes" id="UP001197093"/>
    </source>
</evidence>
<accession>A0AAD4HW92</accession>
<dbReference type="InterPro" id="IPR002110">
    <property type="entry name" value="Ankyrin_rpt"/>
</dbReference>